<name>A0A0E9Q910_ANGAN</name>
<dbReference type="EMBL" id="GBXM01095221">
    <property type="protein sequence ID" value="JAH13356.1"/>
    <property type="molecule type" value="Transcribed_RNA"/>
</dbReference>
<organism evidence="1">
    <name type="scientific">Anguilla anguilla</name>
    <name type="common">European freshwater eel</name>
    <name type="synonym">Muraena anguilla</name>
    <dbReference type="NCBI Taxonomy" id="7936"/>
    <lineage>
        <taxon>Eukaryota</taxon>
        <taxon>Metazoa</taxon>
        <taxon>Chordata</taxon>
        <taxon>Craniata</taxon>
        <taxon>Vertebrata</taxon>
        <taxon>Euteleostomi</taxon>
        <taxon>Actinopterygii</taxon>
        <taxon>Neopterygii</taxon>
        <taxon>Teleostei</taxon>
        <taxon>Anguilliformes</taxon>
        <taxon>Anguillidae</taxon>
        <taxon>Anguilla</taxon>
    </lineage>
</organism>
<protein>
    <submittedName>
        <fullName evidence="1">Uncharacterized protein</fullName>
    </submittedName>
</protein>
<sequence length="22" mass="2630">MLFKLKCPKLYSIIQSYLIKSI</sequence>
<reference evidence="1" key="2">
    <citation type="journal article" date="2015" name="Fish Shellfish Immunol.">
        <title>Early steps in the European eel (Anguilla anguilla)-Vibrio vulnificus interaction in the gills: Role of the RtxA13 toxin.</title>
        <authorList>
            <person name="Callol A."/>
            <person name="Pajuelo D."/>
            <person name="Ebbesson L."/>
            <person name="Teles M."/>
            <person name="MacKenzie S."/>
            <person name="Amaro C."/>
        </authorList>
    </citation>
    <scope>NUCLEOTIDE SEQUENCE</scope>
</reference>
<evidence type="ECO:0000313" key="1">
    <source>
        <dbReference type="EMBL" id="JAH13356.1"/>
    </source>
</evidence>
<reference evidence="1" key="1">
    <citation type="submission" date="2014-11" db="EMBL/GenBank/DDBJ databases">
        <authorList>
            <person name="Amaro Gonzalez C."/>
        </authorList>
    </citation>
    <scope>NUCLEOTIDE SEQUENCE</scope>
</reference>
<accession>A0A0E9Q910</accession>
<proteinExistence type="predicted"/>
<dbReference type="AlphaFoldDB" id="A0A0E9Q910"/>